<sequence length="309" mass="34073">HTVAEISEAIGHSFPTVKKHLELMRAAGEVNEQGLTPSTGGRPATRYVFNPSAANGLCAYIEQDVIAYRRIDAIGTTLDKGRMAIRHGNHLQTLFDLLASQLASHSIQAITIGVAAAVADGEIIYAPDYPTLSNVALTTLLESTFDVPVVVENDMNAAVYGYGRSVPTYADETIVYVYLGKNGPGSGILLNGRLIRGKTNFTGEISFLPFYAHHTFYDRIRNHQRGTSLTDQACDALARLVTTFTATLNPHTIVFSDIDVTEEDIRRVRKRSERYIAATHLPDLTRGLWEEHYFQGLITFCVETLLETI</sequence>
<dbReference type="PANTHER" id="PTHR18964:SF149">
    <property type="entry name" value="BIFUNCTIONAL UDP-N-ACETYLGLUCOSAMINE 2-EPIMERASE_N-ACETYLMANNOSAMINE KINASE"/>
    <property type="match status" value="1"/>
</dbReference>
<dbReference type="Pfam" id="PF00480">
    <property type="entry name" value="ROK"/>
    <property type="match status" value="1"/>
</dbReference>
<organism evidence="4 5">
    <name type="scientific">Exiguobacterium alkaliphilum</name>
    <dbReference type="NCBI Taxonomy" id="1428684"/>
    <lineage>
        <taxon>Bacteria</taxon>
        <taxon>Bacillati</taxon>
        <taxon>Bacillota</taxon>
        <taxon>Bacilli</taxon>
        <taxon>Bacillales</taxon>
        <taxon>Bacillales Family XII. Incertae Sedis</taxon>
        <taxon>Exiguobacterium</taxon>
    </lineage>
</organism>
<keyword evidence="3" id="KW-0119">Carbohydrate metabolism</keyword>
<accession>A0ABT2L215</accession>
<reference evidence="4 5" key="1">
    <citation type="submission" date="2022-07" db="EMBL/GenBank/DDBJ databases">
        <title>Genomic and pangenome structural analysis of the polyextremophile Exiguobacterium.</title>
        <authorList>
            <person name="Shen L."/>
        </authorList>
    </citation>
    <scope>NUCLEOTIDE SEQUENCE [LARGE SCALE GENOMIC DNA]</scope>
    <source>
        <strain evidence="4 5">12_1</strain>
    </source>
</reference>
<keyword evidence="3" id="KW-0859">Xylose metabolism</keyword>
<dbReference type="PANTHER" id="PTHR18964">
    <property type="entry name" value="ROK (REPRESSOR, ORF, KINASE) FAMILY"/>
    <property type="match status" value="1"/>
</dbReference>
<keyword evidence="5" id="KW-1185">Reference proteome</keyword>
<dbReference type="InterPro" id="IPR000600">
    <property type="entry name" value="ROK"/>
</dbReference>
<proteinExistence type="inferred from homology"/>
<dbReference type="CDD" id="cd23763">
    <property type="entry name" value="ASKHA_ATPase_ROK"/>
    <property type="match status" value="1"/>
</dbReference>
<feature type="non-terminal residue" evidence="4">
    <location>
        <position position="1"/>
    </location>
</feature>
<dbReference type="InterPro" id="IPR036388">
    <property type="entry name" value="WH-like_DNA-bd_sf"/>
</dbReference>
<comment type="caution">
    <text evidence="4">The sequence shown here is derived from an EMBL/GenBank/DDBJ whole genome shotgun (WGS) entry which is preliminary data.</text>
</comment>
<dbReference type="InterPro" id="IPR036390">
    <property type="entry name" value="WH_DNA-bd_sf"/>
</dbReference>
<evidence type="ECO:0000313" key="5">
    <source>
        <dbReference type="Proteomes" id="UP001206821"/>
    </source>
</evidence>
<name>A0ABT2L215_9BACL</name>
<dbReference type="EMBL" id="JANIEK010000115">
    <property type="protein sequence ID" value="MCT4796805.1"/>
    <property type="molecule type" value="Genomic_DNA"/>
</dbReference>
<dbReference type="Gene3D" id="1.10.10.10">
    <property type="entry name" value="Winged helix-like DNA-binding domain superfamily/Winged helix DNA-binding domain"/>
    <property type="match status" value="1"/>
</dbReference>
<dbReference type="Gene3D" id="3.30.420.40">
    <property type="match status" value="2"/>
</dbReference>
<dbReference type="RefSeq" id="WP_260577748.1">
    <property type="nucleotide sequence ID" value="NZ_JANIEK010000115.1"/>
</dbReference>
<comment type="similarity">
    <text evidence="2">Belongs to the ROK (NagC/XylR) family.</text>
</comment>
<dbReference type="SUPFAM" id="SSF46785">
    <property type="entry name" value="Winged helix' DNA-binding domain"/>
    <property type="match status" value="1"/>
</dbReference>
<comment type="function">
    <text evidence="1">Transcriptional repressor of xylose-utilizing enzymes.</text>
</comment>
<dbReference type="SUPFAM" id="SSF53067">
    <property type="entry name" value="Actin-like ATPase domain"/>
    <property type="match status" value="1"/>
</dbReference>
<evidence type="ECO:0000256" key="2">
    <source>
        <dbReference type="ARBA" id="ARBA00006479"/>
    </source>
</evidence>
<gene>
    <name evidence="4" type="ORF">NQG31_14745</name>
</gene>
<evidence type="ECO:0000256" key="3">
    <source>
        <dbReference type="ARBA" id="ARBA00022629"/>
    </source>
</evidence>
<evidence type="ECO:0000256" key="1">
    <source>
        <dbReference type="ARBA" id="ARBA00002486"/>
    </source>
</evidence>
<dbReference type="Proteomes" id="UP001206821">
    <property type="component" value="Unassembled WGS sequence"/>
</dbReference>
<evidence type="ECO:0000313" key="4">
    <source>
        <dbReference type="EMBL" id="MCT4796805.1"/>
    </source>
</evidence>
<protein>
    <submittedName>
        <fullName evidence="4">ROK family protein</fullName>
    </submittedName>
</protein>
<dbReference type="InterPro" id="IPR043129">
    <property type="entry name" value="ATPase_NBD"/>
</dbReference>